<comment type="caution">
    <text evidence="2">The sequence shown here is derived from an EMBL/GenBank/DDBJ whole genome shotgun (WGS) entry which is preliminary data.</text>
</comment>
<dbReference type="Proteomes" id="UP000525078">
    <property type="component" value="Unassembled WGS sequence"/>
</dbReference>
<organism evidence="2 3">
    <name type="scientific">Cannabis sativa</name>
    <name type="common">Hemp</name>
    <name type="synonym">Marijuana</name>
    <dbReference type="NCBI Taxonomy" id="3483"/>
    <lineage>
        <taxon>Eukaryota</taxon>
        <taxon>Viridiplantae</taxon>
        <taxon>Streptophyta</taxon>
        <taxon>Embryophyta</taxon>
        <taxon>Tracheophyta</taxon>
        <taxon>Spermatophyta</taxon>
        <taxon>Magnoliopsida</taxon>
        <taxon>eudicotyledons</taxon>
        <taxon>Gunneridae</taxon>
        <taxon>Pentapetalae</taxon>
        <taxon>rosids</taxon>
        <taxon>fabids</taxon>
        <taxon>Rosales</taxon>
        <taxon>Cannabaceae</taxon>
        <taxon>Cannabis</taxon>
    </lineage>
</organism>
<evidence type="ECO:0000313" key="2">
    <source>
        <dbReference type="EMBL" id="KAF4381679.1"/>
    </source>
</evidence>
<keyword evidence="1" id="KW-0472">Membrane</keyword>
<keyword evidence="1" id="KW-0812">Transmembrane</keyword>
<feature type="transmembrane region" description="Helical" evidence="1">
    <location>
        <begin position="52"/>
        <end position="74"/>
    </location>
</feature>
<evidence type="ECO:0000256" key="1">
    <source>
        <dbReference type="SAM" id="Phobius"/>
    </source>
</evidence>
<proteinExistence type="predicted"/>
<keyword evidence="1" id="KW-1133">Transmembrane helix</keyword>
<reference evidence="2 3" key="1">
    <citation type="journal article" date="2020" name="bioRxiv">
        <title>Sequence and annotation of 42 cannabis genomes reveals extensive copy number variation in cannabinoid synthesis and pathogen resistance genes.</title>
        <authorList>
            <person name="Mckernan K.J."/>
            <person name="Helbert Y."/>
            <person name="Kane L.T."/>
            <person name="Ebling H."/>
            <person name="Zhang L."/>
            <person name="Liu B."/>
            <person name="Eaton Z."/>
            <person name="Mclaughlin S."/>
            <person name="Kingan S."/>
            <person name="Baybayan P."/>
            <person name="Concepcion G."/>
            <person name="Jordan M."/>
            <person name="Riva A."/>
            <person name="Barbazuk W."/>
            <person name="Harkins T."/>
        </authorList>
    </citation>
    <scope>NUCLEOTIDE SEQUENCE [LARGE SCALE GENOMIC DNA]</scope>
    <source>
        <strain evidence="3">cv. Jamaican Lion 4</strain>
        <tissue evidence="2">Leaf</tissue>
    </source>
</reference>
<gene>
    <name evidence="2" type="ORF">F8388_021307</name>
</gene>
<dbReference type="EMBL" id="JAATIP010000060">
    <property type="protein sequence ID" value="KAF4381679.1"/>
    <property type="molecule type" value="Genomic_DNA"/>
</dbReference>
<sequence length="84" mass="9308">MHGFRDMRGNNLTGSVPSELIEKSKSGSLLLSVSDNPDLCSSLSCRKKNKKYIVPIIASVATLFVLLLAFFIIWKVIKGRKRGI</sequence>
<dbReference type="AlphaFoldDB" id="A0A7J6GHV7"/>
<name>A0A7J6GHV7_CANSA</name>
<protein>
    <submittedName>
        <fullName evidence="2">Uncharacterized protein</fullName>
    </submittedName>
</protein>
<accession>A0A7J6GHV7</accession>
<evidence type="ECO:0000313" key="3">
    <source>
        <dbReference type="Proteomes" id="UP000525078"/>
    </source>
</evidence>